<feature type="region of interest" description="Disordered" evidence="1">
    <location>
        <begin position="321"/>
        <end position="354"/>
    </location>
</feature>
<keyword evidence="2" id="KW-0472">Membrane</keyword>
<dbReference type="Proteomes" id="UP000444721">
    <property type="component" value="Unassembled WGS sequence"/>
</dbReference>
<sequence length="354" mass="39744">MVVVAATTSTTEKEPVFSEIEISALGIPAGARAVSSSSAPQAPQSSVSLIQANSTVTYLYNGQKVLAKNIPAYSWHYYYIYVPSHMKLKISYYKSGTSNRVEIYTRETYSPTQNIYDQFAYFSTYSSDLIKPSKSYGTYVYIGVRNADTYYANVYSMTVSLEASQDPCTICPSPTPSVYYRDNSDSMIPIFVLFPIVSLILIITVIVQARRINRLTQRVIALERSVNPQELQMIPLASSNMDAVPLVSANSLEQQHGSTQHEEQHHEAQQPQQTTPTAHMNYPQPVFYPVAMPNTTTTTFIPHQPFVMPPQVGNMPYPVRIYTMPPPQFQQQPPLHPQQSQSQSTQPMNEDTKQ</sequence>
<name>A0A6A5CFL1_NAEFO</name>
<dbReference type="VEuPathDB" id="AmoebaDB:NF0091720"/>
<dbReference type="EMBL" id="VFQX01000004">
    <property type="protein sequence ID" value="KAF0984138.1"/>
    <property type="molecule type" value="Genomic_DNA"/>
</dbReference>
<feature type="compositionally biased region" description="Low complexity" evidence="1">
    <location>
        <begin position="329"/>
        <end position="347"/>
    </location>
</feature>
<evidence type="ECO:0000313" key="3">
    <source>
        <dbReference type="EMBL" id="KAF0984138.1"/>
    </source>
</evidence>
<feature type="compositionally biased region" description="Basic and acidic residues" evidence="1">
    <location>
        <begin position="259"/>
        <end position="268"/>
    </location>
</feature>
<feature type="compositionally biased region" description="Low complexity" evidence="1">
    <location>
        <begin position="269"/>
        <end position="279"/>
    </location>
</feature>
<organism evidence="3 4">
    <name type="scientific">Naegleria fowleri</name>
    <name type="common">Brain eating amoeba</name>
    <dbReference type="NCBI Taxonomy" id="5763"/>
    <lineage>
        <taxon>Eukaryota</taxon>
        <taxon>Discoba</taxon>
        <taxon>Heterolobosea</taxon>
        <taxon>Tetramitia</taxon>
        <taxon>Eutetramitia</taxon>
        <taxon>Vahlkampfiidae</taxon>
        <taxon>Naegleria</taxon>
    </lineage>
</organism>
<dbReference type="RefSeq" id="XP_044568851.1">
    <property type="nucleotide sequence ID" value="XM_044711866.1"/>
</dbReference>
<accession>A0A6A5CFL1</accession>
<protein>
    <submittedName>
        <fullName evidence="3">Uncharacterized protein</fullName>
    </submittedName>
</protein>
<dbReference type="Gene3D" id="2.60.120.380">
    <property type="match status" value="1"/>
</dbReference>
<dbReference type="AlphaFoldDB" id="A0A6A5CFL1"/>
<dbReference type="OrthoDB" id="10688781at2759"/>
<evidence type="ECO:0000256" key="2">
    <source>
        <dbReference type="SAM" id="Phobius"/>
    </source>
</evidence>
<comment type="caution">
    <text evidence="3">The sequence shown here is derived from an EMBL/GenBank/DDBJ whole genome shotgun (WGS) entry which is preliminary data.</text>
</comment>
<keyword evidence="4" id="KW-1185">Reference proteome</keyword>
<dbReference type="VEuPathDB" id="AmoebaDB:FDP41_008053"/>
<proteinExistence type="predicted"/>
<evidence type="ECO:0000313" key="4">
    <source>
        <dbReference type="Proteomes" id="UP000444721"/>
    </source>
</evidence>
<reference evidence="3 4" key="1">
    <citation type="journal article" date="2019" name="Sci. Rep.">
        <title>Nanopore sequencing improves the draft genome of the human pathogenic amoeba Naegleria fowleri.</title>
        <authorList>
            <person name="Liechti N."/>
            <person name="Schurch N."/>
            <person name="Bruggmann R."/>
            <person name="Wittwer M."/>
        </authorList>
    </citation>
    <scope>NUCLEOTIDE SEQUENCE [LARGE SCALE GENOMIC DNA]</scope>
    <source>
        <strain evidence="3 4">ATCC 30894</strain>
    </source>
</reference>
<keyword evidence="2" id="KW-0812">Transmembrane</keyword>
<evidence type="ECO:0000256" key="1">
    <source>
        <dbReference type="SAM" id="MobiDB-lite"/>
    </source>
</evidence>
<dbReference type="GeneID" id="68115271"/>
<gene>
    <name evidence="3" type="ORF">FDP41_008053</name>
</gene>
<feature type="region of interest" description="Disordered" evidence="1">
    <location>
        <begin position="253"/>
        <end position="282"/>
    </location>
</feature>
<dbReference type="VEuPathDB" id="AmoebaDB:NfTy_003940"/>
<keyword evidence="2" id="KW-1133">Transmembrane helix</keyword>
<feature type="transmembrane region" description="Helical" evidence="2">
    <location>
        <begin position="187"/>
        <end position="207"/>
    </location>
</feature>